<dbReference type="RefSeq" id="WP_264556210.1">
    <property type="nucleotide sequence ID" value="NZ_CP109979.1"/>
</dbReference>
<keyword evidence="1 3" id="KW-0560">Oxidoreductase</keyword>
<comment type="caution">
    <text evidence="3">The sequence shown here is derived from an EMBL/GenBank/DDBJ whole genome shotgun (WGS) entry which is preliminary data.</text>
</comment>
<dbReference type="Gene3D" id="3.30.9.10">
    <property type="entry name" value="D-Amino Acid Oxidase, subunit A, domain 2"/>
    <property type="match status" value="1"/>
</dbReference>
<dbReference type="GO" id="GO:0016491">
    <property type="term" value="F:oxidoreductase activity"/>
    <property type="evidence" value="ECO:0007669"/>
    <property type="project" value="UniProtKB-KW"/>
</dbReference>
<dbReference type="AlphaFoldDB" id="A0ABD5YNW7"/>
<proteinExistence type="predicted"/>
<dbReference type="InterPro" id="IPR036188">
    <property type="entry name" value="FAD/NAD-bd_sf"/>
</dbReference>
<name>A0ABD5YNW7_9EURY</name>
<dbReference type="EMBL" id="JBHTAX010000001">
    <property type="protein sequence ID" value="MFC7190970.1"/>
    <property type="molecule type" value="Genomic_DNA"/>
</dbReference>
<evidence type="ECO:0000259" key="2">
    <source>
        <dbReference type="Pfam" id="PF01266"/>
    </source>
</evidence>
<reference evidence="3 4" key="1">
    <citation type="journal article" date="2019" name="Int. J. Syst. Evol. Microbiol.">
        <title>The Global Catalogue of Microorganisms (GCM) 10K type strain sequencing project: providing services to taxonomists for standard genome sequencing and annotation.</title>
        <authorList>
            <consortium name="The Broad Institute Genomics Platform"/>
            <consortium name="The Broad Institute Genome Sequencing Center for Infectious Disease"/>
            <person name="Wu L."/>
            <person name="Ma J."/>
        </authorList>
    </citation>
    <scope>NUCLEOTIDE SEQUENCE [LARGE SCALE GENOMIC DNA]</scope>
    <source>
        <strain evidence="3 4">RDMS1</strain>
    </source>
</reference>
<dbReference type="Proteomes" id="UP001596417">
    <property type="component" value="Unassembled WGS sequence"/>
</dbReference>
<protein>
    <submittedName>
        <fullName evidence="3">NAD(P)/FAD-dependent oxidoreductase</fullName>
        <ecNumber evidence="3">1.-.-.-</ecNumber>
    </submittedName>
</protein>
<gene>
    <name evidence="3" type="ORF">ACFQL7_14825</name>
</gene>
<dbReference type="Pfam" id="PF01266">
    <property type="entry name" value="DAO"/>
    <property type="match status" value="1"/>
</dbReference>
<dbReference type="Gene3D" id="3.50.50.60">
    <property type="entry name" value="FAD/NAD(P)-binding domain"/>
    <property type="match status" value="1"/>
</dbReference>
<sequence length="375" mass="40252">MRVAVLGAGAVGVTAALELASQDVDVTVYEQGTIESGSSGRAAGVCYDAYAGRIDARIGDRALARFQEFSGMNGFDFTLCPYVWLARENDEKRAAAIREQVPRMRANGRDVSLIDSETLRERYPALNVDSVAVAAIARNAGHTDPASYVRAVADHAVETGATILTNTPATLRAQSETIPNANTEIETPDGHESFDAVLVATGAHTKHVLAAADIPIPLKPYRVQALTTEPIAIDVPMLFDATGGYYLRPHGDGLLVGDGTEPIERDPDGWKREADEWFLEAIETHLETAVGRTFARDRAWAGLCTATPDGDPLLGEIAPNVFVAAGWQGHGFMRAPALGEMIAEQIVDGDGIEAFDPKRFDGDETFEIREGMDIG</sequence>
<accession>A0ABD5YNW7</accession>
<dbReference type="SUPFAM" id="SSF51905">
    <property type="entry name" value="FAD/NAD(P)-binding domain"/>
    <property type="match status" value="1"/>
</dbReference>
<dbReference type="PANTHER" id="PTHR13847:SF287">
    <property type="entry name" value="FAD-DEPENDENT OXIDOREDUCTASE DOMAIN-CONTAINING PROTEIN 1"/>
    <property type="match status" value="1"/>
</dbReference>
<dbReference type="PANTHER" id="PTHR13847">
    <property type="entry name" value="SARCOSINE DEHYDROGENASE-RELATED"/>
    <property type="match status" value="1"/>
</dbReference>
<feature type="domain" description="FAD dependent oxidoreductase" evidence="2">
    <location>
        <begin position="2"/>
        <end position="344"/>
    </location>
</feature>
<dbReference type="GeneID" id="76200645"/>
<evidence type="ECO:0000313" key="4">
    <source>
        <dbReference type="Proteomes" id="UP001596417"/>
    </source>
</evidence>
<dbReference type="EC" id="1.-.-.-" evidence="3"/>
<keyword evidence="4" id="KW-1185">Reference proteome</keyword>
<organism evidence="3 4">
    <name type="scientific">Halocatena marina</name>
    <dbReference type="NCBI Taxonomy" id="2934937"/>
    <lineage>
        <taxon>Archaea</taxon>
        <taxon>Methanobacteriati</taxon>
        <taxon>Methanobacteriota</taxon>
        <taxon>Stenosarchaea group</taxon>
        <taxon>Halobacteria</taxon>
        <taxon>Halobacteriales</taxon>
        <taxon>Natronomonadaceae</taxon>
        <taxon>Halocatena</taxon>
    </lineage>
</organism>
<dbReference type="InterPro" id="IPR006076">
    <property type="entry name" value="FAD-dep_OxRdtase"/>
</dbReference>
<evidence type="ECO:0000256" key="1">
    <source>
        <dbReference type="ARBA" id="ARBA00023002"/>
    </source>
</evidence>
<evidence type="ECO:0000313" key="3">
    <source>
        <dbReference type="EMBL" id="MFC7190970.1"/>
    </source>
</evidence>